<evidence type="ECO:0000256" key="6">
    <source>
        <dbReference type="ARBA" id="ARBA00023242"/>
    </source>
</evidence>
<dbReference type="PANTHER" id="PTHR19855">
    <property type="entry name" value="WD40 REPEAT PROTEIN 12, 37"/>
    <property type="match status" value="1"/>
</dbReference>
<dbReference type="InterPro" id="IPR019775">
    <property type="entry name" value="WD40_repeat_CS"/>
</dbReference>
<evidence type="ECO:0000256" key="2">
    <source>
        <dbReference type="ARBA" id="ARBA00004496"/>
    </source>
</evidence>
<dbReference type="PRINTS" id="PR00320">
    <property type="entry name" value="GPROTEINBRPT"/>
</dbReference>
<dbReference type="Gene3D" id="2.130.10.10">
    <property type="entry name" value="YVTN repeat-like/Quinoprotein amine dehydrogenase"/>
    <property type="match status" value="3"/>
</dbReference>
<gene>
    <name evidence="10" type="ORF">PLXY2_LOCUS12244</name>
</gene>
<keyword evidence="6" id="KW-0539">Nucleus</keyword>
<feature type="region of interest" description="Disordered" evidence="9">
    <location>
        <begin position="221"/>
        <end position="245"/>
    </location>
</feature>
<dbReference type="AlphaFoldDB" id="A0A8S4G0U7"/>
<evidence type="ECO:0000313" key="10">
    <source>
        <dbReference type="EMBL" id="CAG9134006.1"/>
    </source>
</evidence>
<name>A0A8S4G0U7_PLUXY</name>
<keyword evidence="5" id="KW-0677">Repeat</keyword>
<dbReference type="InterPro" id="IPR001680">
    <property type="entry name" value="WD40_rpt"/>
</dbReference>
<reference evidence="10" key="1">
    <citation type="submission" date="2020-11" db="EMBL/GenBank/DDBJ databases">
        <authorList>
            <person name="Whiteford S."/>
        </authorList>
    </citation>
    <scope>NUCLEOTIDE SEQUENCE</scope>
</reference>
<dbReference type="EMBL" id="CAJHNJ030000071">
    <property type="protein sequence ID" value="CAG9134006.1"/>
    <property type="molecule type" value="Genomic_DNA"/>
</dbReference>
<dbReference type="GO" id="GO:0005634">
    <property type="term" value="C:nucleus"/>
    <property type="evidence" value="ECO:0007669"/>
    <property type="project" value="UniProtKB-SubCell"/>
</dbReference>
<evidence type="ECO:0000313" key="11">
    <source>
        <dbReference type="Proteomes" id="UP000653454"/>
    </source>
</evidence>
<accession>A0A8S4G0U7</accession>
<dbReference type="CDD" id="cd00200">
    <property type="entry name" value="WD40"/>
    <property type="match status" value="1"/>
</dbReference>
<evidence type="ECO:0000256" key="9">
    <source>
        <dbReference type="SAM" id="MobiDB-lite"/>
    </source>
</evidence>
<dbReference type="Proteomes" id="UP000653454">
    <property type="component" value="Unassembled WGS sequence"/>
</dbReference>
<evidence type="ECO:0000256" key="5">
    <source>
        <dbReference type="ARBA" id="ARBA00022737"/>
    </source>
</evidence>
<feature type="repeat" description="WD" evidence="8">
    <location>
        <begin position="339"/>
        <end position="379"/>
    </location>
</feature>
<sequence length="511" mass="56941">MKSSKRRLQALTESSDGMPNYLKMEDSESSIPPVFRSRLHELFSQIEKEFDLLYTENLNLQEKIDILSEKLERESYIGDRQNPDYVDFDASGKNSKVKLTQSNSQKVKASHKLRVQTSKIVSSFKAPTYNCQLVREFTAHKDGIWDVSSARPGQALIGTASADHTASVWSVEWGKCLLQYTGHTGSVNSIRFHPSRDIALTSSGDTTAHIWQAAVNWDLPRGQSSEEELEGGGEESLGEGGDRPEVLRTPLTELVGHSGVVVAADWLTDGEHVITASWDRTANLYNVETGDCLQVLTGHDHELTHASAHPTARLVVTASRDTTFRLWDFREPIHSVSVFQGHTESVTSAVFAREDKVVSGSDDRSVKVWDVRNMRSALATIRSDSSVNRLAVSGAGLVAIPHDNRQVRLFDLQGNRRARLPRSARQLGVVVNRLAVSGAELVAIPHDNRQVRLFDLQGNRRARLPRSARQGHRRMVTSVAWAEDISPNINFFSCGFDRRILGWSIQPSKEN</sequence>
<dbReference type="SUPFAM" id="SSF50978">
    <property type="entry name" value="WD40 repeat-like"/>
    <property type="match status" value="2"/>
</dbReference>
<evidence type="ECO:0000256" key="1">
    <source>
        <dbReference type="ARBA" id="ARBA00004123"/>
    </source>
</evidence>
<dbReference type="PROSITE" id="PS50294">
    <property type="entry name" value="WD_REPEATS_REGION"/>
    <property type="match status" value="3"/>
</dbReference>
<evidence type="ECO:0000256" key="3">
    <source>
        <dbReference type="ARBA" id="ARBA00022490"/>
    </source>
</evidence>
<evidence type="ECO:0000256" key="4">
    <source>
        <dbReference type="ARBA" id="ARBA00022574"/>
    </source>
</evidence>
<feature type="repeat" description="WD" evidence="8">
    <location>
        <begin position="254"/>
        <end position="295"/>
    </location>
</feature>
<evidence type="ECO:0000256" key="7">
    <source>
        <dbReference type="ARBA" id="ARBA00040954"/>
    </source>
</evidence>
<evidence type="ECO:0000256" key="8">
    <source>
        <dbReference type="PROSITE-ProRule" id="PRU00221"/>
    </source>
</evidence>
<organism evidence="10 11">
    <name type="scientific">Plutella xylostella</name>
    <name type="common">Diamondback moth</name>
    <name type="synonym">Plutella maculipennis</name>
    <dbReference type="NCBI Taxonomy" id="51655"/>
    <lineage>
        <taxon>Eukaryota</taxon>
        <taxon>Metazoa</taxon>
        <taxon>Ecdysozoa</taxon>
        <taxon>Arthropoda</taxon>
        <taxon>Hexapoda</taxon>
        <taxon>Insecta</taxon>
        <taxon>Pterygota</taxon>
        <taxon>Neoptera</taxon>
        <taxon>Endopterygota</taxon>
        <taxon>Lepidoptera</taxon>
        <taxon>Glossata</taxon>
        <taxon>Ditrysia</taxon>
        <taxon>Yponomeutoidea</taxon>
        <taxon>Plutellidae</taxon>
        <taxon>Plutella</taxon>
    </lineage>
</organism>
<keyword evidence="4 8" id="KW-0853">WD repeat</keyword>
<keyword evidence="11" id="KW-1185">Reference proteome</keyword>
<dbReference type="SMART" id="SM00320">
    <property type="entry name" value="WD40"/>
    <property type="match status" value="7"/>
</dbReference>
<dbReference type="PROSITE" id="PS00678">
    <property type="entry name" value="WD_REPEATS_1"/>
    <property type="match status" value="1"/>
</dbReference>
<feature type="compositionally biased region" description="Acidic residues" evidence="9">
    <location>
        <begin position="225"/>
        <end position="237"/>
    </location>
</feature>
<feature type="repeat" description="WD" evidence="8">
    <location>
        <begin position="296"/>
        <end position="330"/>
    </location>
</feature>
<dbReference type="PANTHER" id="PTHR19855:SF12">
    <property type="entry name" value="WD REPEAT-CONTAINING PROTEIN 37"/>
    <property type="match status" value="1"/>
</dbReference>
<dbReference type="Pfam" id="PF00400">
    <property type="entry name" value="WD40"/>
    <property type="match status" value="5"/>
</dbReference>
<dbReference type="InterPro" id="IPR015943">
    <property type="entry name" value="WD40/YVTN_repeat-like_dom_sf"/>
</dbReference>
<feature type="region of interest" description="Disordered" evidence="9">
    <location>
        <begin position="1"/>
        <end position="22"/>
    </location>
</feature>
<dbReference type="PROSITE" id="PS50082">
    <property type="entry name" value="WD_REPEATS_2"/>
    <property type="match status" value="4"/>
</dbReference>
<dbReference type="GO" id="GO:0005737">
    <property type="term" value="C:cytoplasm"/>
    <property type="evidence" value="ECO:0007669"/>
    <property type="project" value="UniProtKB-SubCell"/>
</dbReference>
<proteinExistence type="predicted"/>
<dbReference type="InterPro" id="IPR020472">
    <property type="entry name" value="WD40_PAC1"/>
</dbReference>
<dbReference type="InterPro" id="IPR036322">
    <property type="entry name" value="WD40_repeat_dom_sf"/>
</dbReference>
<protein>
    <recommendedName>
        <fullName evidence="7">WD repeat-containing protein 37</fullName>
    </recommendedName>
</protein>
<comment type="caution">
    <text evidence="10">The sequence shown here is derived from an EMBL/GenBank/DDBJ whole genome shotgun (WGS) entry which is preliminary data.</text>
</comment>
<keyword evidence="3" id="KW-0963">Cytoplasm</keyword>
<feature type="repeat" description="WD" evidence="8">
    <location>
        <begin position="180"/>
        <end position="212"/>
    </location>
</feature>
<comment type="subcellular location">
    <subcellularLocation>
        <location evidence="2">Cytoplasm</location>
    </subcellularLocation>
    <subcellularLocation>
        <location evidence="1">Nucleus</location>
    </subcellularLocation>
</comment>